<dbReference type="OrthoDB" id="5432268at2"/>
<gene>
    <name evidence="1" type="ORF">SLU01_19150</name>
</gene>
<proteinExistence type="predicted"/>
<sequence>MLKEFVQYLLDLKRPEIVEANGNTYSTRSLHRLNVEEDVKSIRIQSLSGLVDYIRSNFDHERPVMIHVESPTRVNVFDALNDVNDRRTYIEAKAMLPEITFERFMSREAFNIMLQACFVPNEWREKVLKVISSIVEENSIAQSDDGVTQRVTAKQGIATVGIENVPNPVSLKPFRTFVEVTQPESNFILRLKEGGQVGLFEADGGAWELNAMHSIKEYFAEHLADLVETKKVMIVA</sequence>
<name>A0A511Z838_9BACL</name>
<evidence type="ECO:0008006" key="3">
    <source>
        <dbReference type="Google" id="ProtNLM"/>
    </source>
</evidence>
<protein>
    <recommendedName>
        <fullName evidence="3">Phage protein</fullName>
    </recommendedName>
</protein>
<dbReference type="Proteomes" id="UP000321901">
    <property type="component" value="Unassembled WGS sequence"/>
</dbReference>
<dbReference type="RefSeq" id="WP_147057675.1">
    <property type="nucleotide sequence ID" value="NZ_BJYL01000024.1"/>
</dbReference>
<accession>A0A511Z838</accession>
<evidence type="ECO:0000313" key="1">
    <source>
        <dbReference type="EMBL" id="GEN83603.1"/>
    </source>
</evidence>
<dbReference type="EMBL" id="BJYL01000024">
    <property type="protein sequence ID" value="GEN83603.1"/>
    <property type="molecule type" value="Genomic_DNA"/>
</dbReference>
<organism evidence="1 2">
    <name type="scientific">Sporosarcina luteola</name>
    <dbReference type="NCBI Taxonomy" id="582850"/>
    <lineage>
        <taxon>Bacteria</taxon>
        <taxon>Bacillati</taxon>
        <taxon>Bacillota</taxon>
        <taxon>Bacilli</taxon>
        <taxon>Bacillales</taxon>
        <taxon>Caryophanaceae</taxon>
        <taxon>Sporosarcina</taxon>
    </lineage>
</organism>
<comment type="caution">
    <text evidence="1">The sequence shown here is derived from an EMBL/GenBank/DDBJ whole genome shotgun (WGS) entry which is preliminary data.</text>
</comment>
<evidence type="ECO:0000313" key="2">
    <source>
        <dbReference type="Proteomes" id="UP000321901"/>
    </source>
</evidence>
<dbReference type="AlphaFoldDB" id="A0A511Z838"/>
<keyword evidence="2" id="KW-1185">Reference proteome</keyword>
<reference evidence="1 2" key="1">
    <citation type="submission" date="2019-07" db="EMBL/GenBank/DDBJ databases">
        <title>Whole genome shotgun sequence of Sporosarcina luteola NBRC 105378.</title>
        <authorList>
            <person name="Hosoyama A."/>
            <person name="Uohara A."/>
            <person name="Ohji S."/>
            <person name="Ichikawa N."/>
        </authorList>
    </citation>
    <scope>NUCLEOTIDE SEQUENCE [LARGE SCALE GENOMIC DNA]</scope>
    <source>
        <strain evidence="1 2">NBRC 105378</strain>
    </source>
</reference>